<dbReference type="GO" id="GO:0070475">
    <property type="term" value="P:rRNA base methylation"/>
    <property type="evidence" value="ECO:0007669"/>
    <property type="project" value="InterPro"/>
</dbReference>
<dbReference type="AlphaFoldDB" id="A0A9D5AKD4"/>
<dbReference type="Gramene" id="Psat05G0466600-T2">
    <property type="protein sequence ID" value="KAI5408920.1"/>
    <property type="gene ID" value="KIW84_054666"/>
</dbReference>
<proteinExistence type="predicted"/>
<organism evidence="2 3">
    <name type="scientific">Pisum sativum</name>
    <name type="common">Garden pea</name>
    <name type="synonym">Lathyrus oleraceus</name>
    <dbReference type="NCBI Taxonomy" id="3888"/>
    <lineage>
        <taxon>Eukaryota</taxon>
        <taxon>Viridiplantae</taxon>
        <taxon>Streptophyta</taxon>
        <taxon>Embryophyta</taxon>
        <taxon>Tracheophyta</taxon>
        <taxon>Spermatophyta</taxon>
        <taxon>Magnoliopsida</taxon>
        <taxon>eudicotyledons</taxon>
        <taxon>Gunneridae</taxon>
        <taxon>Pentapetalae</taxon>
        <taxon>rosids</taxon>
        <taxon>fabids</taxon>
        <taxon>Fabales</taxon>
        <taxon>Fabaceae</taxon>
        <taxon>Papilionoideae</taxon>
        <taxon>50 kb inversion clade</taxon>
        <taxon>NPAAA clade</taxon>
        <taxon>Hologalegina</taxon>
        <taxon>IRL clade</taxon>
        <taxon>Fabeae</taxon>
        <taxon>Lathyrus</taxon>
    </lineage>
</organism>
<dbReference type="PANTHER" id="PTHR11538">
    <property type="entry name" value="PHENYLALANYL-TRNA SYNTHETASE"/>
    <property type="match status" value="1"/>
</dbReference>
<protein>
    <recommendedName>
        <fullName evidence="1">25S rRNA (uridine-N(3))-methyltransferase BMT5-like domain-containing protein</fullName>
    </recommendedName>
</protein>
<dbReference type="Pfam" id="PF10354">
    <property type="entry name" value="BMT5-like"/>
    <property type="match status" value="1"/>
</dbReference>
<gene>
    <name evidence="2" type="ORF">KIW84_054666</name>
</gene>
<dbReference type="GO" id="GO:0070042">
    <property type="term" value="F:rRNA (uridine-N3-)-methyltransferase activity"/>
    <property type="evidence" value="ECO:0007669"/>
    <property type="project" value="InterPro"/>
</dbReference>
<dbReference type="EMBL" id="JAMSHJ010000005">
    <property type="protein sequence ID" value="KAI5408920.1"/>
    <property type="molecule type" value="Genomic_DNA"/>
</dbReference>
<dbReference type="Proteomes" id="UP001058974">
    <property type="component" value="Chromosome 5"/>
</dbReference>
<keyword evidence="3" id="KW-1185">Reference proteome</keyword>
<dbReference type="InterPro" id="IPR019446">
    <property type="entry name" value="BMT5-like"/>
</dbReference>
<evidence type="ECO:0000313" key="3">
    <source>
        <dbReference type="Proteomes" id="UP001058974"/>
    </source>
</evidence>
<sequence length="101" mass="11990">MLCQLVSIKFYPTFHCKIEMLWPWLCHQCSSVCVAEVTKKYKNAKSNLEELQKLGAYLLHGVDATKMKHHPDLKIRRFDRIIFNFPHAGFHRKEDNLMMIK</sequence>
<reference evidence="2 3" key="1">
    <citation type="journal article" date="2022" name="Nat. Genet.">
        <title>Improved pea reference genome and pan-genome highlight genomic features and evolutionary characteristics.</title>
        <authorList>
            <person name="Yang T."/>
            <person name="Liu R."/>
            <person name="Luo Y."/>
            <person name="Hu S."/>
            <person name="Wang D."/>
            <person name="Wang C."/>
            <person name="Pandey M.K."/>
            <person name="Ge S."/>
            <person name="Xu Q."/>
            <person name="Li N."/>
            <person name="Li G."/>
            <person name="Huang Y."/>
            <person name="Saxena R.K."/>
            <person name="Ji Y."/>
            <person name="Li M."/>
            <person name="Yan X."/>
            <person name="He Y."/>
            <person name="Liu Y."/>
            <person name="Wang X."/>
            <person name="Xiang C."/>
            <person name="Varshney R.K."/>
            <person name="Ding H."/>
            <person name="Gao S."/>
            <person name="Zong X."/>
        </authorList>
    </citation>
    <scope>NUCLEOTIDE SEQUENCE [LARGE SCALE GENOMIC DNA]</scope>
    <source>
        <strain evidence="2 3">cv. Zhongwan 6</strain>
    </source>
</reference>
<comment type="caution">
    <text evidence="2">The sequence shown here is derived from an EMBL/GenBank/DDBJ whole genome shotgun (WGS) entry which is preliminary data.</text>
</comment>
<accession>A0A9D5AKD4</accession>
<dbReference type="GO" id="GO:0005737">
    <property type="term" value="C:cytoplasm"/>
    <property type="evidence" value="ECO:0007669"/>
    <property type="project" value="TreeGrafter"/>
</dbReference>
<dbReference type="PANTHER" id="PTHR11538:SF26">
    <property type="entry name" value="FERREDOXIN-FOLD ANTICODON-BINDING DOMAIN-CONTAINING PROTEIN 1"/>
    <property type="match status" value="1"/>
</dbReference>
<name>A0A9D5AKD4_PEA</name>
<feature type="domain" description="25S rRNA (uridine-N(3))-methyltransferase BMT5-like" evidence="1">
    <location>
        <begin position="35"/>
        <end position="96"/>
    </location>
</feature>
<evidence type="ECO:0000259" key="1">
    <source>
        <dbReference type="Pfam" id="PF10354"/>
    </source>
</evidence>
<evidence type="ECO:0000313" key="2">
    <source>
        <dbReference type="EMBL" id="KAI5408920.1"/>
    </source>
</evidence>